<evidence type="ECO:0000313" key="3">
    <source>
        <dbReference type="EMBL" id="QGQ98816.1"/>
    </source>
</evidence>
<evidence type="ECO:0000313" key="4">
    <source>
        <dbReference type="Proteomes" id="UP000426246"/>
    </source>
</evidence>
<dbReference type="InterPro" id="IPR036582">
    <property type="entry name" value="Mao_N_sf"/>
</dbReference>
<dbReference type="AlphaFoldDB" id="A0A6B8RU54"/>
<dbReference type="Gene3D" id="3.30.457.10">
    <property type="entry name" value="Copper amine oxidase-like, N-terminal domain"/>
    <property type="match status" value="1"/>
</dbReference>
<protein>
    <recommendedName>
        <fullName evidence="2">Copper amine oxidase-like N-terminal domain-containing protein</fullName>
    </recommendedName>
</protein>
<keyword evidence="1" id="KW-0732">Signal</keyword>
<evidence type="ECO:0000256" key="1">
    <source>
        <dbReference type="SAM" id="SignalP"/>
    </source>
</evidence>
<feature type="signal peptide" evidence="1">
    <location>
        <begin position="1"/>
        <end position="22"/>
    </location>
</feature>
<proteinExistence type="predicted"/>
<dbReference type="OrthoDB" id="2020910at2"/>
<dbReference type="KEGG" id="ppsc:EHS13_30030"/>
<feature type="chain" id="PRO_5025488196" description="Copper amine oxidase-like N-terminal domain-containing protein" evidence="1">
    <location>
        <begin position="23"/>
        <end position="91"/>
    </location>
</feature>
<organism evidence="3 4">
    <name type="scientific">Paenibacillus psychroresistens</name>
    <dbReference type="NCBI Taxonomy" id="1778678"/>
    <lineage>
        <taxon>Bacteria</taxon>
        <taxon>Bacillati</taxon>
        <taxon>Bacillota</taxon>
        <taxon>Bacilli</taxon>
        <taxon>Bacillales</taxon>
        <taxon>Paenibacillaceae</taxon>
        <taxon>Paenibacillus</taxon>
    </lineage>
</organism>
<dbReference type="InterPro" id="IPR012854">
    <property type="entry name" value="Cu_amine_oxidase-like_N"/>
</dbReference>
<dbReference type="EMBL" id="CP034235">
    <property type="protein sequence ID" value="QGQ98816.1"/>
    <property type="molecule type" value="Genomic_DNA"/>
</dbReference>
<reference evidence="4" key="1">
    <citation type="submission" date="2018-11" db="EMBL/GenBank/DDBJ databases">
        <title>Complete genome sequence of Paenibacillus sp. ML311-T8.</title>
        <authorList>
            <person name="Nam Y.-D."/>
            <person name="Kang J."/>
            <person name="Chung W.-H."/>
            <person name="Park Y.S."/>
        </authorList>
    </citation>
    <scope>NUCLEOTIDE SEQUENCE [LARGE SCALE GENOMIC DNA]</scope>
    <source>
        <strain evidence="4">ML311-T8</strain>
    </source>
</reference>
<evidence type="ECO:0000259" key="2">
    <source>
        <dbReference type="Pfam" id="PF07833"/>
    </source>
</evidence>
<accession>A0A6B8RU54</accession>
<name>A0A6B8RU54_9BACL</name>
<gene>
    <name evidence="3" type="ORF">EHS13_30030</name>
</gene>
<keyword evidence="4" id="KW-1185">Reference proteome</keyword>
<dbReference type="RefSeq" id="WP_155703921.1">
    <property type="nucleotide sequence ID" value="NZ_CP034235.1"/>
</dbReference>
<dbReference type="Proteomes" id="UP000426246">
    <property type="component" value="Chromosome"/>
</dbReference>
<sequence>MLKKTIATAVVLAVISSTTSLAATELPAPVKGQMMIPVIVNGLKVLFPDTEPFIDDNGRTMVPVRFVSEKLGGERLNTLMLDATPLNEMIS</sequence>
<feature type="domain" description="Copper amine oxidase-like N-terminal" evidence="2">
    <location>
        <begin position="40"/>
        <end position="73"/>
    </location>
</feature>
<dbReference type="Pfam" id="PF07833">
    <property type="entry name" value="Cu_amine_oxidN1"/>
    <property type="match status" value="1"/>
</dbReference>